<keyword evidence="3" id="KW-1185">Reference proteome</keyword>
<evidence type="ECO:0000256" key="1">
    <source>
        <dbReference type="SAM" id="Phobius"/>
    </source>
</evidence>
<evidence type="ECO:0000313" key="2">
    <source>
        <dbReference type="EMBL" id="PWK51670.1"/>
    </source>
</evidence>
<protein>
    <submittedName>
        <fullName evidence="2">Uncharacterized protein</fullName>
    </submittedName>
</protein>
<feature type="transmembrane region" description="Helical" evidence="1">
    <location>
        <begin position="6"/>
        <end position="26"/>
    </location>
</feature>
<comment type="caution">
    <text evidence="2">The sequence shown here is derived from an EMBL/GenBank/DDBJ whole genome shotgun (WGS) entry which is preliminary data.</text>
</comment>
<accession>A0A316FVP4</accession>
<dbReference type="KEGG" id="salo:EF888_11125"/>
<evidence type="ECO:0000313" key="3">
    <source>
        <dbReference type="Proteomes" id="UP000245390"/>
    </source>
</evidence>
<keyword evidence="1" id="KW-0812">Transmembrane</keyword>
<dbReference type="RefSeq" id="WP_109761231.1">
    <property type="nucleotide sequence ID" value="NZ_CP034588.1"/>
</dbReference>
<gene>
    <name evidence="2" type="ORF">C8D95_11713</name>
</gene>
<organism evidence="2 3">
    <name type="scientific">Silicimonas algicola</name>
    <dbReference type="NCBI Taxonomy" id="1826607"/>
    <lineage>
        <taxon>Bacteria</taxon>
        <taxon>Pseudomonadati</taxon>
        <taxon>Pseudomonadota</taxon>
        <taxon>Alphaproteobacteria</taxon>
        <taxon>Rhodobacterales</taxon>
        <taxon>Paracoccaceae</taxon>
    </lineage>
</organism>
<dbReference type="Proteomes" id="UP000245390">
    <property type="component" value="Unassembled WGS sequence"/>
</dbReference>
<keyword evidence="1" id="KW-1133">Transmembrane helix</keyword>
<name>A0A316FVP4_9RHOB</name>
<reference evidence="2 3" key="1">
    <citation type="submission" date="2018-05" db="EMBL/GenBank/DDBJ databases">
        <title>Genomic Encyclopedia of Type Strains, Phase IV (KMG-IV): sequencing the most valuable type-strain genomes for metagenomic binning, comparative biology and taxonomic classification.</title>
        <authorList>
            <person name="Goeker M."/>
        </authorList>
    </citation>
    <scope>NUCLEOTIDE SEQUENCE [LARGE SCALE GENOMIC DNA]</scope>
    <source>
        <strain evidence="2 3">DSM 103371</strain>
    </source>
</reference>
<keyword evidence="1" id="KW-0472">Membrane</keyword>
<dbReference type="AlphaFoldDB" id="A0A316FVP4"/>
<dbReference type="EMBL" id="QGGV01000017">
    <property type="protein sequence ID" value="PWK51670.1"/>
    <property type="molecule type" value="Genomic_DNA"/>
</dbReference>
<sequence length="74" mass="8323">MDLFVLIGLTSPLAAFAAFALLIRILRKSRLQRRALQQAYSSIQGLRAGSEAVRRRSRAMFSHRTYSRNVSKAA</sequence>
<proteinExistence type="predicted"/>